<dbReference type="Pfam" id="PF11845">
    <property type="entry name" value="Tll0287-like"/>
    <property type="match status" value="1"/>
</dbReference>
<feature type="chain" id="PRO_5011699520" description="Tll0287-like domain-containing protein" evidence="1">
    <location>
        <begin position="17"/>
        <end position="186"/>
    </location>
</feature>
<dbReference type="InterPro" id="IPR021796">
    <property type="entry name" value="Tll0287-like_dom"/>
</dbReference>
<accession>A0A1I5KEN5</accession>
<keyword evidence="1" id="KW-0732">Signal</keyword>
<gene>
    <name evidence="3" type="ORF">SAMN05216190_101187</name>
</gene>
<feature type="domain" description="Tll0287-like" evidence="2">
    <location>
        <begin position="54"/>
        <end position="177"/>
    </location>
</feature>
<protein>
    <recommendedName>
        <fullName evidence="2">Tll0287-like domain-containing protein</fullName>
    </recommendedName>
</protein>
<evidence type="ECO:0000313" key="4">
    <source>
        <dbReference type="Proteomes" id="UP000198784"/>
    </source>
</evidence>
<evidence type="ECO:0000259" key="2">
    <source>
        <dbReference type="Pfam" id="PF11845"/>
    </source>
</evidence>
<dbReference type="AlphaFoldDB" id="A0A1I5KEN5"/>
<organism evidence="3 4">
    <name type="scientific">Pseudomonas borbori</name>
    <dbReference type="NCBI Taxonomy" id="289003"/>
    <lineage>
        <taxon>Bacteria</taxon>
        <taxon>Pseudomonadati</taxon>
        <taxon>Pseudomonadota</taxon>
        <taxon>Gammaproteobacteria</taxon>
        <taxon>Pseudomonadales</taxon>
        <taxon>Pseudomonadaceae</taxon>
        <taxon>Pseudomonas</taxon>
    </lineage>
</organism>
<dbReference type="STRING" id="289003.SAMN05216190_101187"/>
<evidence type="ECO:0000256" key="1">
    <source>
        <dbReference type="SAM" id="SignalP"/>
    </source>
</evidence>
<evidence type="ECO:0000313" key="3">
    <source>
        <dbReference type="EMBL" id="SFO83183.1"/>
    </source>
</evidence>
<dbReference type="RefSeq" id="WP_090496863.1">
    <property type="nucleotide sequence ID" value="NZ_FOWX01000001.1"/>
</dbReference>
<dbReference type="OrthoDB" id="9797588at2"/>
<sequence>MRLILVLAALPTLVWAAPAADLASLEREAAGLIPAFQQQLMQTVKQAVAEGGPVQAVQACHLLAPTIAAEHSQQPWTVGRTALRLRNPDNQPDAWERQVLEDFLQRQSAGEALTQMSASAVVDGEFRYMQAIATGEPCLACHGQAIKAEVATQIEQHYPDDRASGFSLGELRGAFTLRRTLAEATP</sequence>
<proteinExistence type="predicted"/>
<reference evidence="4" key="1">
    <citation type="submission" date="2016-10" db="EMBL/GenBank/DDBJ databases">
        <authorList>
            <person name="Varghese N."/>
            <person name="Submissions S."/>
        </authorList>
    </citation>
    <scope>NUCLEOTIDE SEQUENCE [LARGE SCALE GENOMIC DNA]</scope>
    <source>
        <strain evidence="4">DSM 17834</strain>
    </source>
</reference>
<keyword evidence="4" id="KW-1185">Reference proteome</keyword>
<dbReference type="Proteomes" id="UP000198784">
    <property type="component" value="Unassembled WGS sequence"/>
</dbReference>
<name>A0A1I5KEN5_9PSED</name>
<dbReference type="EMBL" id="FOWX01000001">
    <property type="protein sequence ID" value="SFO83183.1"/>
    <property type="molecule type" value="Genomic_DNA"/>
</dbReference>
<feature type="signal peptide" evidence="1">
    <location>
        <begin position="1"/>
        <end position="16"/>
    </location>
</feature>